<organism evidence="2">
    <name type="scientific">Geobacter metallireducens</name>
    <dbReference type="NCBI Taxonomy" id="28232"/>
    <lineage>
        <taxon>Bacteria</taxon>
        <taxon>Pseudomonadati</taxon>
        <taxon>Thermodesulfobacteriota</taxon>
        <taxon>Desulfuromonadia</taxon>
        <taxon>Geobacterales</taxon>
        <taxon>Geobacteraceae</taxon>
        <taxon>Geobacter</taxon>
    </lineage>
</organism>
<proteinExistence type="predicted"/>
<dbReference type="EMBL" id="DSOV01000010">
    <property type="protein sequence ID" value="HEN41429.1"/>
    <property type="molecule type" value="Genomic_DNA"/>
</dbReference>
<dbReference type="PROSITE" id="PS50910">
    <property type="entry name" value="HEPN"/>
    <property type="match status" value="1"/>
</dbReference>
<dbReference type="AlphaFoldDB" id="A0A831TZY7"/>
<evidence type="ECO:0000313" key="2">
    <source>
        <dbReference type="EMBL" id="HEN41429.1"/>
    </source>
</evidence>
<dbReference type="Pfam" id="PF05168">
    <property type="entry name" value="HEPN"/>
    <property type="match status" value="1"/>
</dbReference>
<accession>A0A831TZY7</accession>
<comment type="caution">
    <text evidence="2">The sequence shown here is derived from an EMBL/GenBank/DDBJ whole genome shotgun (WGS) entry which is preliminary data.</text>
</comment>
<dbReference type="SUPFAM" id="SSF81593">
    <property type="entry name" value="Nucleotidyltransferase substrate binding subunit/domain"/>
    <property type="match status" value="1"/>
</dbReference>
<feature type="domain" description="HEPN" evidence="1">
    <location>
        <begin position="25"/>
        <end position="135"/>
    </location>
</feature>
<gene>
    <name evidence="2" type="ORF">ENQ87_03495</name>
</gene>
<dbReference type="SMART" id="SM00748">
    <property type="entry name" value="HEPN"/>
    <property type="match status" value="1"/>
</dbReference>
<reference evidence="2" key="1">
    <citation type="journal article" date="2020" name="mSystems">
        <title>Genome- and Community-Level Interaction Insights into Carbon Utilization and Element Cycling Functions of Hydrothermarchaeota in Hydrothermal Sediment.</title>
        <authorList>
            <person name="Zhou Z."/>
            <person name="Liu Y."/>
            <person name="Xu W."/>
            <person name="Pan J."/>
            <person name="Luo Z.H."/>
            <person name="Li M."/>
        </authorList>
    </citation>
    <scope>NUCLEOTIDE SEQUENCE [LARGE SCALE GENOMIC DNA]</scope>
    <source>
        <strain evidence="2">SpSt-349</strain>
    </source>
</reference>
<evidence type="ECO:0000259" key="1">
    <source>
        <dbReference type="PROSITE" id="PS50910"/>
    </source>
</evidence>
<dbReference type="InterPro" id="IPR007842">
    <property type="entry name" value="HEPN_dom"/>
</dbReference>
<dbReference type="Gene3D" id="1.20.120.330">
    <property type="entry name" value="Nucleotidyltransferases domain 2"/>
    <property type="match status" value="1"/>
</dbReference>
<protein>
    <submittedName>
        <fullName evidence="2">HEPN domain-containing protein</fullName>
    </submittedName>
</protein>
<sequence length="147" mass="16988">MAGAVCNNPSRGRYEPMDPTVKNWIATSNYDLRTAEAMLKAGRYLYVVFMCHLSVEKMLKGIIAHQQPETIPPKTHQLIFLAQKAQLELPEEFKDFIQHIDNVSVVTRYPDDLRKLAKEFNRAAAQRILSETRALLQWLRQCLKSEE</sequence>
<name>A0A831TZY7_GEOME</name>